<evidence type="ECO:0000256" key="1">
    <source>
        <dbReference type="SAM" id="Phobius"/>
    </source>
</evidence>
<accession>A0ABY5YIN9</accession>
<keyword evidence="1" id="KW-0812">Transmembrane</keyword>
<evidence type="ECO:0000313" key="2">
    <source>
        <dbReference type="EMBL" id="UWX64207.1"/>
    </source>
</evidence>
<dbReference type="Proteomes" id="UP001060261">
    <property type="component" value="Chromosome"/>
</dbReference>
<sequence>MEKTTPRVSRNLTALRTPSTDLHHPPLRWWHTLMLVSVLALGALAIRAPGVLADIGSVVVADWRVFIMVRETVVIFSLYALVFVRSYTPLVGFGLLASCVGLLLRLGITQVTHEPLSLGYLVILITLCVLPVRVIVRPNDTDRIKALEMKERVGE</sequence>
<feature type="transmembrane region" description="Helical" evidence="1">
    <location>
        <begin position="63"/>
        <end position="83"/>
    </location>
</feature>
<dbReference type="EMBL" id="CP104213">
    <property type="protein sequence ID" value="UWX64207.1"/>
    <property type="molecule type" value="Genomic_DNA"/>
</dbReference>
<name>A0ABY5YIN9_9DEIO</name>
<keyword evidence="1" id="KW-0472">Membrane</keyword>
<evidence type="ECO:0000313" key="3">
    <source>
        <dbReference type="Proteomes" id="UP001060261"/>
    </source>
</evidence>
<gene>
    <name evidence="2" type="ORF">N0D28_00575</name>
</gene>
<organism evidence="2 3">
    <name type="scientific">Deinococcus rubellus</name>
    <dbReference type="NCBI Taxonomy" id="1889240"/>
    <lineage>
        <taxon>Bacteria</taxon>
        <taxon>Thermotogati</taxon>
        <taxon>Deinococcota</taxon>
        <taxon>Deinococci</taxon>
        <taxon>Deinococcales</taxon>
        <taxon>Deinococcaceae</taxon>
        <taxon>Deinococcus</taxon>
    </lineage>
</organism>
<reference evidence="2" key="1">
    <citation type="submission" date="2022-09" db="EMBL/GenBank/DDBJ databases">
        <title>genome sequence of Deinococcus rubellus.</title>
        <authorList>
            <person name="Srinivasan S."/>
        </authorList>
    </citation>
    <scope>NUCLEOTIDE SEQUENCE</scope>
    <source>
        <strain evidence="2">Ant6</strain>
    </source>
</reference>
<proteinExistence type="predicted"/>
<keyword evidence="3" id="KW-1185">Reference proteome</keyword>
<dbReference type="RefSeq" id="WP_260560482.1">
    <property type="nucleotide sequence ID" value="NZ_BAABEC010000027.1"/>
</dbReference>
<feature type="transmembrane region" description="Helical" evidence="1">
    <location>
        <begin position="90"/>
        <end position="111"/>
    </location>
</feature>
<keyword evidence="1" id="KW-1133">Transmembrane helix</keyword>
<feature type="transmembrane region" description="Helical" evidence="1">
    <location>
        <begin position="117"/>
        <end position="136"/>
    </location>
</feature>
<evidence type="ECO:0008006" key="4">
    <source>
        <dbReference type="Google" id="ProtNLM"/>
    </source>
</evidence>
<protein>
    <recommendedName>
        <fullName evidence="4">DoxX family protein</fullName>
    </recommendedName>
</protein>